<evidence type="ECO:0000256" key="3">
    <source>
        <dbReference type="SAM" id="SignalP"/>
    </source>
</evidence>
<keyword evidence="2" id="KW-0677">Repeat</keyword>
<dbReference type="Pfam" id="PF08263">
    <property type="entry name" value="LRRNT_2"/>
    <property type="match status" value="1"/>
</dbReference>
<dbReference type="Pfam" id="PF00560">
    <property type="entry name" value="LRR_1"/>
    <property type="match status" value="2"/>
</dbReference>
<dbReference type="Pfam" id="PF13516">
    <property type="entry name" value="LRR_6"/>
    <property type="match status" value="1"/>
</dbReference>
<dbReference type="SUPFAM" id="SSF52058">
    <property type="entry name" value="L domain-like"/>
    <property type="match status" value="1"/>
</dbReference>
<name>A0A6A6M0W1_HEVBR</name>
<gene>
    <name evidence="5" type="ORF">GH714_013646</name>
</gene>
<evidence type="ECO:0000313" key="5">
    <source>
        <dbReference type="EMBL" id="KAF2306158.1"/>
    </source>
</evidence>
<reference evidence="5 6" key="1">
    <citation type="journal article" date="2020" name="Mol. Plant">
        <title>The Chromosome-Based Rubber Tree Genome Provides New Insights into Spurge Genome Evolution and Rubber Biosynthesis.</title>
        <authorList>
            <person name="Liu J."/>
            <person name="Shi C."/>
            <person name="Shi C.C."/>
            <person name="Li W."/>
            <person name="Zhang Q.J."/>
            <person name="Zhang Y."/>
            <person name="Li K."/>
            <person name="Lu H.F."/>
            <person name="Shi C."/>
            <person name="Zhu S.T."/>
            <person name="Xiao Z.Y."/>
            <person name="Nan H."/>
            <person name="Yue Y."/>
            <person name="Zhu X.G."/>
            <person name="Wu Y."/>
            <person name="Hong X.N."/>
            <person name="Fan G.Y."/>
            <person name="Tong Y."/>
            <person name="Zhang D."/>
            <person name="Mao C.L."/>
            <person name="Liu Y.L."/>
            <person name="Hao S.J."/>
            <person name="Liu W.Q."/>
            <person name="Lv M.Q."/>
            <person name="Zhang H.B."/>
            <person name="Liu Y."/>
            <person name="Hu-Tang G.R."/>
            <person name="Wang J.P."/>
            <person name="Wang J.H."/>
            <person name="Sun Y.H."/>
            <person name="Ni S.B."/>
            <person name="Chen W.B."/>
            <person name="Zhang X.C."/>
            <person name="Jiao Y.N."/>
            <person name="Eichler E.E."/>
            <person name="Li G.H."/>
            <person name="Liu X."/>
            <person name="Gao L.Z."/>
        </authorList>
    </citation>
    <scope>NUCLEOTIDE SEQUENCE [LARGE SCALE GENOMIC DNA]</scope>
    <source>
        <strain evidence="6">cv. GT1</strain>
        <tissue evidence="5">Leaf</tissue>
    </source>
</reference>
<evidence type="ECO:0000256" key="1">
    <source>
        <dbReference type="ARBA" id="ARBA00022614"/>
    </source>
</evidence>
<dbReference type="InterPro" id="IPR001611">
    <property type="entry name" value="Leu-rich_rpt"/>
</dbReference>
<dbReference type="AlphaFoldDB" id="A0A6A6M0W1"/>
<evidence type="ECO:0000256" key="2">
    <source>
        <dbReference type="ARBA" id="ARBA00022737"/>
    </source>
</evidence>
<dbReference type="PROSITE" id="PS51450">
    <property type="entry name" value="LRR"/>
    <property type="match status" value="1"/>
</dbReference>
<protein>
    <recommendedName>
        <fullName evidence="4">Leucine-rich repeat-containing N-terminal plant-type domain-containing protein</fullName>
    </recommendedName>
</protein>
<accession>A0A6A6M0W1</accession>
<feature type="signal peptide" evidence="3">
    <location>
        <begin position="1"/>
        <end position="26"/>
    </location>
</feature>
<evidence type="ECO:0000313" key="6">
    <source>
        <dbReference type="Proteomes" id="UP000467840"/>
    </source>
</evidence>
<feature type="chain" id="PRO_5025661798" description="Leucine-rich repeat-containing N-terminal plant-type domain-containing protein" evidence="3">
    <location>
        <begin position="27"/>
        <end position="258"/>
    </location>
</feature>
<organism evidence="5 6">
    <name type="scientific">Hevea brasiliensis</name>
    <name type="common">Para rubber tree</name>
    <name type="synonym">Siphonia brasiliensis</name>
    <dbReference type="NCBI Taxonomy" id="3981"/>
    <lineage>
        <taxon>Eukaryota</taxon>
        <taxon>Viridiplantae</taxon>
        <taxon>Streptophyta</taxon>
        <taxon>Embryophyta</taxon>
        <taxon>Tracheophyta</taxon>
        <taxon>Spermatophyta</taxon>
        <taxon>Magnoliopsida</taxon>
        <taxon>eudicotyledons</taxon>
        <taxon>Gunneridae</taxon>
        <taxon>Pentapetalae</taxon>
        <taxon>rosids</taxon>
        <taxon>fabids</taxon>
        <taxon>Malpighiales</taxon>
        <taxon>Euphorbiaceae</taxon>
        <taxon>Crotonoideae</taxon>
        <taxon>Micrandreae</taxon>
        <taxon>Hevea</taxon>
    </lineage>
</organism>
<sequence length="258" mass="29857">MESAILAKCLLLGLVILWIQIHGNKGCFEIERLALLDFKEFVGSNGLDVDYLLSSWVDNSMSDCCKWERVMCNSTTGHVTELSLNNTRQYDIESISFHDDENIWFVKFSMFQQLKELRSLNLSYNRIGGFIDDTKLISDLKNLESLDVSLNRFHSTLPFQERPTQPCTLDLELSKLKNLKSLDNYQKFRDFEFERQNEFTGSIPEYMWTPPSLKVLSLYYNKLNGSLPNQRLCGLKGLQELDLSYNEFGVVFLNALTI</sequence>
<dbReference type="InterPro" id="IPR032675">
    <property type="entry name" value="LRR_dom_sf"/>
</dbReference>
<feature type="domain" description="Leucine-rich repeat-containing N-terminal plant-type" evidence="4">
    <location>
        <begin position="31"/>
        <end position="73"/>
    </location>
</feature>
<dbReference type="Gene3D" id="3.80.10.10">
    <property type="entry name" value="Ribonuclease Inhibitor"/>
    <property type="match status" value="2"/>
</dbReference>
<comment type="caution">
    <text evidence="5">The sequence shown here is derived from an EMBL/GenBank/DDBJ whole genome shotgun (WGS) entry which is preliminary data.</text>
</comment>
<dbReference type="PANTHER" id="PTHR48065:SF75">
    <property type="entry name" value="LEUCINE-RICH REPEAT-CONTAINING N-TERMINAL PLANT-TYPE DOMAIN-CONTAINING PROTEIN"/>
    <property type="match status" value="1"/>
</dbReference>
<proteinExistence type="predicted"/>
<dbReference type="PANTHER" id="PTHR48065">
    <property type="entry name" value="OS10G0469600 PROTEIN"/>
    <property type="match status" value="1"/>
</dbReference>
<keyword evidence="3" id="KW-0732">Signal</keyword>
<evidence type="ECO:0000259" key="4">
    <source>
        <dbReference type="Pfam" id="PF08263"/>
    </source>
</evidence>
<dbReference type="EMBL" id="JAAGAX010000008">
    <property type="protein sequence ID" value="KAF2306158.1"/>
    <property type="molecule type" value="Genomic_DNA"/>
</dbReference>
<keyword evidence="6" id="KW-1185">Reference proteome</keyword>
<dbReference type="Proteomes" id="UP000467840">
    <property type="component" value="Chromosome 9"/>
</dbReference>
<dbReference type="InterPro" id="IPR013210">
    <property type="entry name" value="LRR_N_plant-typ"/>
</dbReference>
<keyword evidence="1" id="KW-0433">Leucine-rich repeat</keyword>